<evidence type="ECO:0000256" key="4">
    <source>
        <dbReference type="RuleBase" id="RU361169"/>
    </source>
</evidence>
<dbReference type="InterPro" id="IPR011050">
    <property type="entry name" value="Pectin_lyase_fold/virulence"/>
</dbReference>
<dbReference type="SMART" id="SM00710">
    <property type="entry name" value="PbH1"/>
    <property type="match status" value="5"/>
</dbReference>
<dbReference type="SUPFAM" id="SSF51126">
    <property type="entry name" value="Pectin lyase-like"/>
    <property type="match status" value="1"/>
</dbReference>
<dbReference type="InterPro" id="IPR051801">
    <property type="entry name" value="GH28_Enzymes"/>
</dbReference>
<dbReference type="OrthoDB" id="9795222at2"/>
<evidence type="ECO:0000256" key="2">
    <source>
        <dbReference type="ARBA" id="ARBA00022801"/>
    </source>
</evidence>
<proteinExistence type="inferred from homology"/>
<dbReference type="eggNOG" id="COG5434">
    <property type="taxonomic scope" value="Bacteria"/>
</dbReference>
<keyword evidence="6" id="KW-1185">Reference proteome</keyword>
<dbReference type="InterPro" id="IPR000743">
    <property type="entry name" value="Glyco_hydro_28"/>
</dbReference>
<dbReference type="PANTHER" id="PTHR31339:SF9">
    <property type="entry name" value="PLASMIN AND FIBRONECTIN-BINDING PROTEIN A"/>
    <property type="match status" value="1"/>
</dbReference>
<dbReference type="GO" id="GO:0004650">
    <property type="term" value="F:polygalacturonase activity"/>
    <property type="evidence" value="ECO:0007669"/>
    <property type="project" value="UniProtKB-EC"/>
</dbReference>
<keyword evidence="2 4" id="KW-0378">Hydrolase</keyword>
<evidence type="ECO:0000313" key="6">
    <source>
        <dbReference type="Proteomes" id="UP000007939"/>
    </source>
</evidence>
<accession>F4GIY6</accession>
<keyword evidence="3 4" id="KW-0326">Glycosidase</keyword>
<dbReference type="HOGENOM" id="CLU_016031_8_3_12"/>
<evidence type="ECO:0000256" key="1">
    <source>
        <dbReference type="ARBA" id="ARBA00008834"/>
    </source>
</evidence>
<dbReference type="EC" id="3.2.1.15" evidence="5"/>
<dbReference type="Pfam" id="PF00295">
    <property type="entry name" value="Glyco_hydro_28"/>
    <property type="match status" value="1"/>
</dbReference>
<comment type="similarity">
    <text evidence="1 4">Belongs to the glycosyl hydrolase 28 family.</text>
</comment>
<organism evidence="5 6">
    <name type="scientific">Parasphaerochaeta coccoides (strain ATCC BAA-1237 / DSM 17374 / SPN1)</name>
    <name type="common">Sphaerochaeta coccoides</name>
    <dbReference type="NCBI Taxonomy" id="760011"/>
    <lineage>
        <taxon>Bacteria</taxon>
        <taxon>Pseudomonadati</taxon>
        <taxon>Spirochaetota</taxon>
        <taxon>Spirochaetia</taxon>
        <taxon>Spirochaetales</taxon>
        <taxon>Sphaerochaetaceae</taxon>
        <taxon>Parasphaerochaeta</taxon>
    </lineage>
</organism>
<dbReference type="InterPro" id="IPR012334">
    <property type="entry name" value="Pectin_lyas_fold"/>
</dbReference>
<dbReference type="RefSeq" id="WP_013738677.1">
    <property type="nucleotide sequence ID" value="NC_015436.1"/>
</dbReference>
<dbReference type="STRING" id="760011.Spico_0039"/>
<protein>
    <submittedName>
        <fullName evidence="5">Polygalacturonase</fullName>
        <ecNumber evidence="5">3.2.1.15</ecNumber>
    </submittedName>
</protein>
<dbReference type="Gene3D" id="2.160.20.10">
    <property type="entry name" value="Single-stranded right-handed beta-helix, Pectin lyase-like"/>
    <property type="match status" value="1"/>
</dbReference>
<dbReference type="KEGG" id="scc:Spico_0039"/>
<dbReference type="PANTHER" id="PTHR31339">
    <property type="entry name" value="PECTIN LYASE-RELATED"/>
    <property type="match status" value="1"/>
</dbReference>
<dbReference type="GO" id="GO:0005975">
    <property type="term" value="P:carbohydrate metabolic process"/>
    <property type="evidence" value="ECO:0007669"/>
    <property type="project" value="InterPro"/>
</dbReference>
<dbReference type="Proteomes" id="UP000007939">
    <property type="component" value="Chromosome"/>
</dbReference>
<dbReference type="AlphaFoldDB" id="F4GIY6"/>
<reference evidence="6" key="1">
    <citation type="submission" date="2011-04" db="EMBL/GenBank/DDBJ databases">
        <title>The complete genome of Spirochaeta coccoides DSM 17374.</title>
        <authorList>
            <person name="Lucas S."/>
            <person name="Copeland A."/>
            <person name="Lapidus A."/>
            <person name="Bruce D."/>
            <person name="Goodwin L."/>
            <person name="Pitluck S."/>
            <person name="Peters L."/>
            <person name="Kyrpides N."/>
            <person name="Mavromatis K."/>
            <person name="Pagani I."/>
            <person name="Ivanova N."/>
            <person name="Ovchinnikova G."/>
            <person name="Lu M."/>
            <person name="Detter J.C."/>
            <person name="Tapia R."/>
            <person name="Han C."/>
            <person name="Land M."/>
            <person name="Hauser L."/>
            <person name="Markowitz V."/>
            <person name="Cheng J.-F."/>
            <person name="Hugenholtz P."/>
            <person name="Woyke T."/>
            <person name="Wu D."/>
            <person name="Spring S."/>
            <person name="Schroeder M."/>
            <person name="Brambilla E."/>
            <person name="Klenk H.-P."/>
            <person name="Eisen J.A."/>
        </authorList>
    </citation>
    <scope>NUCLEOTIDE SEQUENCE [LARGE SCALE GENOMIC DNA]</scope>
    <source>
        <strain evidence="6">ATCC BAA-1237 / DSM 17374 / SPN1</strain>
    </source>
</reference>
<reference evidence="5 6" key="2">
    <citation type="journal article" date="2012" name="Stand. Genomic Sci.">
        <title>Complete genome sequence of the termite hindgut bacterium Spirochaeta coccoides type strain (SPN1(T)), reclassification in the genus Sphaerochaeta as Sphaerochaeta coccoides comb. nov. and emendations of the family Spirochaetaceae and the genus Sphaerochaeta.</title>
        <authorList>
            <person name="Abt B."/>
            <person name="Han C."/>
            <person name="Scheuner C."/>
            <person name="Lu M."/>
            <person name="Lapidus A."/>
            <person name="Nolan M."/>
            <person name="Lucas S."/>
            <person name="Hammon N."/>
            <person name="Deshpande S."/>
            <person name="Cheng J.F."/>
            <person name="Tapia R."/>
            <person name="Goodwin L.A."/>
            <person name="Pitluck S."/>
            <person name="Liolios K."/>
            <person name="Pagani I."/>
            <person name="Ivanova N."/>
            <person name="Mavromatis K."/>
            <person name="Mikhailova N."/>
            <person name="Huntemann M."/>
            <person name="Pati A."/>
            <person name="Chen A."/>
            <person name="Palaniappan K."/>
            <person name="Land M."/>
            <person name="Hauser L."/>
            <person name="Brambilla E.M."/>
            <person name="Rohde M."/>
            <person name="Spring S."/>
            <person name="Gronow S."/>
            <person name="Goker M."/>
            <person name="Woyke T."/>
            <person name="Bristow J."/>
            <person name="Eisen J.A."/>
            <person name="Markowitz V."/>
            <person name="Hugenholtz P."/>
            <person name="Kyrpides N.C."/>
            <person name="Klenk H.P."/>
            <person name="Detter J.C."/>
        </authorList>
    </citation>
    <scope>NUCLEOTIDE SEQUENCE [LARGE SCALE GENOMIC DNA]</scope>
    <source>
        <strain evidence="6">ATCC BAA-1237 / DSM 17374 / SPN1</strain>
    </source>
</reference>
<name>F4GIY6_PARC1</name>
<evidence type="ECO:0000256" key="3">
    <source>
        <dbReference type="ARBA" id="ARBA00023295"/>
    </source>
</evidence>
<dbReference type="EMBL" id="CP002659">
    <property type="protein sequence ID" value="AEC01281.1"/>
    <property type="molecule type" value="Genomic_DNA"/>
</dbReference>
<gene>
    <name evidence="5" type="ordered locus">Spico_0039</name>
</gene>
<evidence type="ECO:0000313" key="5">
    <source>
        <dbReference type="EMBL" id="AEC01281.1"/>
    </source>
</evidence>
<sequence length="459" mass="49136">MKIFDIREFGAVEGAGHDAGSAIAAAVAEASRHGGEVLIPSGTWHTGPVTLASGITFRLAEGSRLVFIPDEDLYVPVYSRWEGVSCWCMHPCLFISESHDVTVTGTGVIDGSGKSWWESARRKRALHMKPETPMEKKLAALNPGYADQPGGGGGRQCQFLRPPLLQILDSTRVTVEGVTLTGSPFWTLHPVFSSGLTFRDVKIINPADAPNTDGIDIDSCQDVMVTGCLVDVGDDGIALKSGSGPDGIAAGRPTRNVRVSGCTVRSAHGGIVIGSETAAGISGLVAEDCLFDGTDRGIRIKTRRGRGGAISDLRFERLTMRNNLCPLAINMYYRCGTTEGSLFSLSPEPIDDTTPSIGNILVRDCVATGSQASAGFIVGLPERPITELVVEDSSFGVMPESNVSTDESDMFLGLPHVDGRGIRLRNVQGDFRSVKVEGTVPIFVREEGIDVRFWNRKKT</sequence>
<dbReference type="InterPro" id="IPR006626">
    <property type="entry name" value="PbH1"/>
</dbReference>